<dbReference type="AlphaFoldDB" id="A0A7T3DHF9"/>
<evidence type="ECO:0000256" key="6">
    <source>
        <dbReference type="SAM" id="Phobius"/>
    </source>
</evidence>
<dbReference type="Proteomes" id="UP000595064">
    <property type="component" value="Chromosome"/>
</dbReference>
<accession>A0A7T3DHF9</accession>
<dbReference type="FunFam" id="1.10.287.950:FF:000001">
    <property type="entry name" value="Methyl-accepting chemotaxis sensory transducer"/>
    <property type="match status" value="1"/>
</dbReference>
<dbReference type="EMBL" id="CP065748">
    <property type="protein sequence ID" value="QPS83828.1"/>
    <property type="molecule type" value="Genomic_DNA"/>
</dbReference>
<dbReference type="PROSITE" id="PS50111">
    <property type="entry name" value="CHEMOTAXIS_TRANSDUC_2"/>
    <property type="match status" value="1"/>
</dbReference>
<dbReference type="CDD" id="cd19411">
    <property type="entry name" value="MCP2201-like_sensor"/>
    <property type="match status" value="1"/>
</dbReference>
<organism evidence="9 10">
    <name type="scientific">Delftia lacustris</name>
    <dbReference type="NCBI Taxonomy" id="558537"/>
    <lineage>
        <taxon>Bacteria</taxon>
        <taxon>Pseudomonadati</taxon>
        <taxon>Pseudomonadota</taxon>
        <taxon>Betaproteobacteria</taxon>
        <taxon>Burkholderiales</taxon>
        <taxon>Comamonadaceae</taxon>
        <taxon>Delftia</taxon>
    </lineage>
</organism>
<protein>
    <submittedName>
        <fullName evidence="9">MCP four helix bundle domain-containing protein</fullName>
    </submittedName>
</protein>
<keyword evidence="2" id="KW-0488">Methylation</keyword>
<dbReference type="InterPro" id="IPR024478">
    <property type="entry name" value="HlyB_4HB_MCP"/>
</dbReference>
<dbReference type="SUPFAM" id="SSF58104">
    <property type="entry name" value="Methyl-accepting chemotaxis protein (MCP) signaling domain"/>
    <property type="match status" value="1"/>
</dbReference>
<evidence type="ECO:0000256" key="4">
    <source>
        <dbReference type="PROSITE-ProRule" id="PRU00284"/>
    </source>
</evidence>
<dbReference type="CDD" id="cd11386">
    <property type="entry name" value="MCP_signal"/>
    <property type="match status" value="1"/>
</dbReference>
<evidence type="ECO:0000259" key="7">
    <source>
        <dbReference type="PROSITE" id="PS50111"/>
    </source>
</evidence>
<keyword evidence="4" id="KW-0807">Transducer</keyword>
<evidence type="ECO:0000256" key="2">
    <source>
        <dbReference type="ARBA" id="ARBA00022481"/>
    </source>
</evidence>
<dbReference type="PANTHER" id="PTHR43531">
    <property type="entry name" value="PROTEIN ICFG"/>
    <property type="match status" value="1"/>
</dbReference>
<evidence type="ECO:0000259" key="8">
    <source>
        <dbReference type="PROSITE" id="PS50885"/>
    </source>
</evidence>
<evidence type="ECO:0000313" key="9">
    <source>
        <dbReference type="EMBL" id="QPS83828.1"/>
    </source>
</evidence>
<dbReference type="InterPro" id="IPR051310">
    <property type="entry name" value="MCP_chemotaxis"/>
</dbReference>
<dbReference type="PROSITE" id="PS50885">
    <property type="entry name" value="HAMP"/>
    <property type="match status" value="1"/>
</dbReference>
<dbReference type="GO" id="GO:0007165">
    <property type="term" value="P:signal transduction"/>
    <property type="evidence" value="ECO:0007669"/>
    <property type="project" value="UniProtKB-KW"/>
</dbReference>
<dbReference type="GO" id="GO:0005886">
    <property type="term" value="C:plasma membrane"/>
    <property type="evidence" value="ECO:0007669"/>
    <property type="project" value="TreeGrafter"/>
</dbReference>
<keyword evidence="6" id="KW-0812">Transmembrane</keyword>
<evidence type="ECO:0000256" key="5">
    <source>
        <dbReference type="SAM" id="MobiDB-lite"/>
    </source>
</evidence>
<name>A0A7T3DHF9_9BURK</name>
<keyword evidence="6" id="KW-1133">Transmembrane helix</keyword>
<dbReference type="InterPro" id="IPR003660">
    <property type="entry name" value="HAMP_dom"/>
</dbReference>
<keyword evidence="10" id="KW-1185">Reference proteome</keyword>
<feature type="transmembrane region" description="Helical" evidence="6">
    <location>
        <begin position="6"/>
        <end position="27"/>
    </location>
</feature>
<comment type="subcellular location">
    <subcellularLocation>
        <location evidence="1">Membrane</location>
    </subcellularLocation>
</comment>
<dbReference type="PRINTS" id="PR00260">
    <property type="entry name" value="CHEMTRNSDUCR"/>
</dbReference>
<dbReference type="GO" id="GO:0006935">
    <property type="term" value="P:chemotaxis"/>
    <property type="evidence" value="ECO:0007669"/>
    <property type="project" value="InterPro"/>
</dbReference>
<comment type="similarity">
    <text evidence="3">Belongs to the methyl-accepting chemotaxis (MCP) protein family.</text>
</comment>
<dbReference type="InterPro" id="IPR004089">
    <property type="entry name" value="MCPsignal_dom"/>
</dbReference>
<dbReference type="InterPro" id="IPR047347">
    <property type="entry name" value="YvaQ-like_sensor"/>
</dbReference>
<proteinExistence type="inferred from homology"/>
<dbReference type="KEGG" id="dla:I6G47_12525"/>
<evidence type="ECO:0000256" key="1">
    <source>
        <dbReference type="ARBA" id="ARBA00004370"/>
    </source>
</evidence>
<gene>
    <name evidence="9" type="ORF">I6G47_12525</name>
</gene>
<dbReference type="RefSeq" id="WP_080649861.1">
    <property type="nucleotide sequence ID" value="NZ_CP065748.1"/>
</dbReference>
<sequence length="582" mass="61039">MKLGTMLGMGFLAVIVVCVCVAGFGWMKLHDQGEQLRVLAEDRMGNLARLQSLKDNANVSARVVRNLALITDPAQMAEESRRLDEVVARNGLVMKELDQRLQTEQARRLFADIRQARQPFVETMRQAGDLGLANQGDAARDLIMGRLRSLQTTYFDAVEALVDYQKAQTQATVDGSLRSVAEDGVAMLVLTLLAAALGSLVAWMITRTVKQQLGGEPSYAAGVARQIAQGDLSVRVQLTPCDTSSLLHAMEDMRAGLARVVADVRQSSESIATGASQIASGNADLSQRTEEQASNLEQTAASMEEMNATVKLNADTVRTATQLAASSSQAATGGGKIVDRVVATMEQITASSRKIEDIIGVIDSIAFQTNILALNAAVEAARAGEQGRGFAVVASEVRSLAQRSAGAAKEIKALIGESVSKVDEGSGLVSEAGSAMKDIVRQAQQVADLIGEIGAATAEQADGVAQVGDAVVQLDQVTQQNAALVEESAAAAASLNAQAARLVDLVSLFKLDGLSSPADQAPVAKPAVASGMRGLPSGADSLPRQSGAQAAMRGDSRSTSTAMRVPGPRTAAERAGENWEVF</sequence>
<reference evidence="9 10" key="1">
    <citation type="submission" date="2020-12" db="EMBL/GenBank/DDBJ databases">
        <title>FDA dAtabase for Regulatory Grade micrObial Sequences (FDA-ARGOS): Supporting development and validation of Infectious Disease Dx tests.</title>
        <authorList>
            <person name="Sproer C."/>
            <person name="Gronow S."/>
            <person name="Severitt S."/>
            <person name="Schroder I."/>
            <person name="Tallon L."/>
            <person name="Sadzewicz L."/>
            <person name="Zhao X."/>
            <person name="Boylan J."/>
            <person name="Ott S."/>
            <person name="Bowen H."/>
            <person name="Vavikolanu K."/>
            <person name="Mehta A."/>
            <person name="Aluvathingal J."/>
            <person name="Nadendla S."/>
            <person name="Lowell S."/>
            <person name="Myers T."/>
            <person name="Yan Y."/>
            <person name="Sichtig H."/>
        </authorList>
    </citation>
    <scope>NUCLEOTIDE SEQUENCE [LARGE SCALE GENOMIC DNA]</scope>
    <source>
        <strain evidence="9 10">FDAARGOS_890</strain>
    </source>
</reference>
<dbReference type="Gene3D" id="1.10.287.950">
    <property type="entry name" value="Methyl-accepting chemotaxis protein"/>
    <property type="match status" value="1"/>
</dbReference>
<feature type="compositionally biased region" description="Basic and acidic residues" evidence="5">
    <location>
        <begin position="571"/>
        <end position="582"/>
    </location>
</feature>
<dbReference type="Pfam" id="PF12729">
    <property type="entry name" value="4HB_MCP_1"/>
    <property type="match status" value="1"/>
</dbReference>
<evidence type="ECO:0000256" key="3">
    <source>
        <dbReference type="ARBA" id="ARBA00029447"/>
    </source>
</evidence>
<dbReference type="Pfam" id="PF00015">
    <property type="entry name" value="MCPsignal"/>
    <property type="match status" value="1"/>
</dbReference>
<feature type="transmembrane region" description="Helical" evidence="6">
    <location>
        <begin position="185"/>
        <end position="205"/>
    </location>
</feature>
<evidence type="ECO:0000313" key="10">
    <source>
        <dbReference type="Proteomes" id="UP000595064"/>
    </source>
</evidence>
<keyword evidence="6" id="KW-0472">Membrane</keyword>
<dbReference type="SMART" id="SM00283">
    <property type="entry name" value="MA"/>
    <property type="match status" value="1"/>
</dbReference>
<feature type="domain" description="Methyl-accepting transducer" evidence="7">
    <location>
        <begin position="267"/>
        <end position="496"/>
    </location>
</feature>
<feature type="region of interest" description="Disordered" evidence="5">
    <location>
        <begin position="517"/>
        <end position="582"/>
    </location>
</feature>
<dbReference type="PANTHER" id="PTHR43531:SF14">
    <property type="entry name" value="METHYL-ACCEPTING CHEMOTAXIS PROTEIN I-RELATED"/>
    <property type="match status" value="1"/>
</dbReference>
<feature type="domain" description="HAMP" evidence="8">
    <location>
        <begin position="221"/>
        <end position="262"/>
    </location>
</feature>
<dbReference type="GO" id="GO:0004888">
    <property type="term" value="F:transmembrane signaling receptor activity"/>
    <property type="evidence" value="ECO:0007669"/>
    <property type="project" value="InterPro"/>
</dbReference>
<dbReference type="InterPro" id="IPR004090">
    <property type="entry name" value="Chemotax_Me-accpt_rcpt"/>
</dbReference>